<evidence type="ECO:0000256" key="3">
    <source>
        <dbReference type="ARBA" id="ARBA00022676"/>
    </source>
</evidence>
<dbReference type="EC" id="2.4.1.17" evidence="2"/>
<sequence length="189" mass="20841">MSSDAETQIFREELDDPSFPHTMDIGAKCPLEFKTISETGKGIIAFSFGSVEKRLDHEMPLEWKNAILDAFSSLPDYQFVMRYLGTDLNDRLPKNGGYNSMQEAISAGVPLVTIALFGDQPKNAQIAKKHGFAVNIQKGTISKETIVEALKELQTKSESSLCNGPCPTNETCRTSSEMVTIRCRVQNSG</sequence>
<evidence type="ECO:0000256" key="1">
    <source>
        <dbReference type="ARBA" id="ARBA00009995"/>
    </source>
</evidence>
<name>A0AAE9EGY3_CAEBR</name>
<protein>
    <recommendedName>
        <fullName evidence="2">glucuronosyltransferase</fullName>
        <ecNumber evidence="2">2.4.1.17</ecNumber>
    </recommendedName>
</protein>
<dbReference type="EMBL" id="CP092622">
    <property type="protein sequence ID" value="UMM23540.1"/>
    <property type="molecule type" value="Genomic_DNA"/>
</dbReference>
<evidence type="ECO:0000256" key="6">
    <source>
        <dbReference type="ARBA" id="ARBA00047475"/>
    </source>
</evidence>
<dbReference type="PANTHER" id="PTHR48043:SF145">
    <property type="entry name" value="FI06409P-RELATED"/>
    <property type="match status" value="1"/>
</dbReference>
<keyword evidence="3" id="KW-0328">Glycosyltransferase</keyword>
<organism evidence="7 8">
    <name type="scientific">Caenorhabditis briggsae</name>
    <dbReference type="NCBI Taxonomy" id="6238"/>
    <lineage>
        <taxon>Eukaryota</taxon>
        <taxon>Metazoa</taxon>
        <taxon>Ecdysozoa</taxon>
        <taxon>Nematoda</taxon>
        <taxon>Chromadorea</taxon>
        <taxon>Rhabditida</taxon>
        <taxon>Rhabditina</taxon>
        <taxon>Rhabditomorpha</taxon>
        <taxon>Rhabditoidea</taxon>
        <taxon>Rhabditidae</taxon>
        <taxon>Peloderinae</taxon>
        <taxon>Caenorhabditis</taxon>
    </lineage>
</organism>
<dbReference type="PANTHER" id="PTHR48043">
    <property type="entry name" value="EG:EG0003.4 PROTEIN-RELATED"/>
    <property type="match status" value="1"/>
</dbReference>
<reference evidence="7 8" key="1">
    <citation type="submission" date="2022-04" db="EMBL/GenBank/DDBJ databases">
        <title>Chromosome-level reference genomes for two strains of Caenorhabditis briggsae: an improved platform for comparative genomics.</title>
        <authorList>
            <person name="Stevens L."/>
            <person name="Andersen E."/>
        </authorList>
    </citation>
    <scope>NUCLEOTIDE SEQUENCE [LARGE SCALE GENOMIC DNA]</scope>
    <source>
        <strain evidence="7">VX34</strain>
        <tissue evidence="7">Whole-organism</tissue>
    </source>
</reference>
<comment type="similarity">
    <text evidence="1">Belongs to the UDP-glycosyltransferase family.</text>
</comment>
<gene>
    <name evidence="7" type="ORF">L5515_004209</name>
</gene>
<evidence type="ECO:0000256" key="4">
    <source>
        <dbReference type="ARBA" id="ARBA00022679"/>
    </source>
</evidence>
<evidence type="ECO:0000256" key="5">
    <source>
        <dbReference type="ARBA" id="ARBA00022729"/>
    </source>
</evidence>
<proteinExistence type="inferred from homology"/>
<keyword evidence="4" id="KW-0808">Transferase</keyword>
<dbReference type="GO" id="GO:0015020">
    <property type="term" value="F:glucuronosyltransferase activity"/>
    <property type="evidence" value="ECO:0007669"/>
    <property type="project" value="UniProtKB-EC"/>
</dbReference>
<dbReference type="AlphaFoldDB" id="A0AAE9EGY3"/>
<evidence type="ECO:0000256" key="2">
    <source>
        <dbReference type="ARBA" id="ARBA00012544"/>
    </source>
</evidence>
<dbReference type="Gene3D" id="3.40.50.2000">
    <property type="entry name" value="Glycogen Phosphorylase B"/>
    <property type="match status" value="1"/>
</dbReference>
<dbReference type="InterPro" id="IPR050271">
    <property type="entry name" value="UDP-glycosyltransferase"/>
</dbReference>
<keyword evidence="5" id="KW-0732">Signal</keyword>
<keyword evidence="8" id="KW-1185">Reference proteome</keyword>
<evidence type="ECO:0000313" key="7">
    <source>
        <dbReference type="EMBL" id="UMM23540.1"/>
    </source>
</evidence>
<evidence type="ECO:0000313" key="8">
    <source>
        <dbReference type="Proteomes" id="UP000829354"/>
    </source>
</evidence>
<dbReference type="Pfam" id="PF00201">
    <property type="entry name" value="UDPGT"/>
    <property type="match status" value="1"/>
</dbReference>
<accession>A0AAE9EGY3</accession>
<comment type="catalytic activity">
    <reaction evidence="6">
        <text>glucuronate acceptor + UDP-alpha-D-glucuronate = acceptor beta-D-glucuronoside + UDP + H(+)</text>
        <dbReference type="Rhea" id="RHEA:21032"/>
        <dbReference type="ChEBI" id="CHEBI:15378"/>
        <dbReference type="ChEBI" id="CHEBI:58052"/>
        <dbReference type="ChEBI" id="CHEBI:58223"/>
        <dbReference type="ChEBI" id="CHEBI:132367"/>
        <dbReference type="ChEBI" id="CHEBI:132368"/>
        <dbReference type="EC" id="2.4.1.17"/>
    </reaction>
</comment>
<dbReference type="InterPro" id="IPR002213">
    <property type="entry name" value="UDP_glucos_trans"/>
</dbReference>
<dbReference type="Proteomes" id="UP000829354">
    <property type="component" value="Chromosome III"/>
</dbReference>
<dbReference type="SUPFAM" id="SSF53756">
    <property type="entry name" value="UDP-Glycosyltransferase/glycogen phosphorylase"/>
    <property type="match status" value="1"/>
</dbReference>